<evidence type="ECO:0000256" key="1">
    <source>
        <dbReference type="SAM" id="MobiDB-lite"/>
    </source>
</evidence>
<feature type="region of interest" description="Disordered" evidence="1">
    <location>
        <begin position="1"/>
        <end position="43"/>
    </location>
</feature>
<proteinExistence type="predicted"/>
<dbReference type="Proteomes" id="UP000011131">
    <property type="component" value="Chromosome"/>
</dbReference>
<dbReference type="RefSeq" id="WP_015348268.1">
    <property type="nucleotide sequence ID" value="NC_020126.1"/>
</dbReference>
<dbReference type="EMBL" id="CP004025">
    <property type="protein sequence ID" value="AGC44007.1"/>
    <property type="molecule type" value="Genomic_DNA"/>
</dbReference>
<dbReference type="STRING" id="1278073.MYSTI_02691"/>
<name>L7U8X6_MYXSD</name>
<evidence type="ECO:0000313" key="2">
    <source>
        <dbReference type="EMBL" id="AGC44007.1"/>
    </source>
</evidence>
<protein>
    <submittedName>
        <fullName evidence="2">Uncharacterized protein</fullName>
    </submittedName>
</protein>
<dbReference type="KEGG" id="msd:MYSTI_02691"/>
<dbReference type="AlphaFoldDB" id="L7U8X6"/>
<accession>L7U8X6</accession>
<evidence type="ECO:0000313" key="3">
    <source>
        <dbReference type="Proteomes" id="UP000011131"/>
    </source>
</evidence>
<organism evidence="2 3">
    <name type="scientific">Myxococcus stipitatus (strain DSM 14675 / JCM 12634 / Mx s8)</name>
    <dbReference type="NCBI Taxonomy" id="1278073"/>
    <lineage>
        <taxon>Bacteria</taxon>
        <taxon>Pseudomonadati</taxon>
        <taxon>Myxococcota</taxon>
        <taxon>Myxococcia</taxon>
        <taxon>Myxococcales</taxon>
        <taxon>Cystobacterineae</taxon>
        <taxon>Myxococcaceae</taxon>
        <taxon>Myxococcus</taxon>
    </lineage>
</organism>
<sequence length="282" mass="30820">MDDWNCPFSHGKAGTVTNELDTDPAKLGTRMENGTSSRLWDDSSGKFEPKKISVDKQAASSAIQEPYEVYLALDHLGNSVRMPFSVAAHHLIPGEASLPQSRLIDYVKGGSVISSDIGYGVNGRENGIWLPTHHALSQNMPVLPSATKKHRYSALSKEGNREVASVVSLYTQAVMEKALVQFHDDHTQATGYSSFVVQILDKIQANLATIKNYNCSQCQKAKKNGGKLPPPYILVHRLNQVSSRLAGLLTGPAAGWRPPVYTSPHARAFANDSRQLSLRNRG</sequence>
<gene>
    <name evidence="2" type="ordered locus">MYSTI_02691</name>
</gene>
<dbReference type="HOGENOM" id="CLU_939766_0_0_7"/>
<keyword evidence="3" id="KW-1185">Reference proteome</keyword>
<reference evidence="2 3" key="1">
    <citation type="journal article" date="2013" name="Genome Announc.">
        <title>Complete genome sequence of Myxococcus stipitatus strain DSM 14675, a fruiting myxobacterium.</title>
        <authorList>
            <person name="Huntley S."/>
            <person name="Kneip S."/>
            <person name="Treuner-Lange A."/>
            <person name="Sogaard-Andersen L."/>
        </authorList>
    </citation>
    <scope>NUCLEOTIDE SEQUENCE [LARGE SCALE GENOMIC DNA]</scope>
    <source>
        <strain evidence="3">DSM 14675 / JCM 12634 / Mx s8</strain>
    </source>
</reference>
<dbReference type="PATRIC" id="fig|1278073.3.peg.2740"/>